<evidence type="ECO:0000259" key="2">
    <source>
        <dbReference type="Pfam" id="PF01261"/>
    </source>
</evidence>
<protein>
    <submittedName>
        <fullName evidence="3">Sugar phosphate isomerase/epimerase</fullName>
    </submittedName>
</protein>
<proteinExistence type="predicted"/>
<gene>
    <name evidence="3" type="ORF">BJ992_000463</name>
</gene>
<dbReference type="InterPro" id="IPR050312">
    <property type="entry name" value="IolE/XylAMocC-like"/>
</dbReference>
<keyword evidence="4" id="KW-1185">Reference proteome</keyword>
<dbReference type="SUPFAM" id="SSF51658">
    <property type="entry name" value="Xylose isomerase-like"/>
    <property type="match status" value="1"/>
</dbReference>
<keyword evidence="3" id="KW-0413">Isomerase</keyword>
<dbReference type="InterPro" id="IPR013022">
    <property type="entry name" value="Xyl_isomerase-like_TIM-brl"/>
</dbReference>
<sequence length="297" mass="30456">MVVGRRSRAALAEPAGDDVNAPADPPMVGLAEWRLPSSGAGALRLAAQAGADGMQVEFGGPGRGEWADAPGRVAVLREAASAANVRLLAVAGNVLNDVGLPAPPGGPAETRVRRLLTRLLDTARDLGVPLAFVPSFRRSAIDGPIAFTRTARALAWAAREAHARGLVLASENVLPEAAACRLVATVASPAFRLVLDTFNPVGAGLDPAGLTAGLAPALADQVHVKDGPPATGDTPPLGRGQGRLDATLAVLGRHRVPVRALVLENDYRGGREHLIAADLAWARTAAARHGLSGSPAR</sequence>
<comment type="caution">
    <text evidence="3">The sequence shown here is derived from an EMBL/GenBank/DDBJ whole genome shotgun (WGS) entry which is preliminary data.</text>
</comment>
<dbReference type="InterPro" id="IPR036237">
    <property type="entry name" value="Xyl_isomerase-like_sf"/>
</dbReference>
<dbReference type="PANTHER" id="PTHR12110">
    <property type="entry name" value="HYDROXYPYRUVATE ISOMERASE"/>
    <property type="match status" value="1"/>
</dbReference>
<evidence type="ECO:0000313" key="3">
    <source>
        <dbReference type="EMBL" id="MBB6471032.1"/>
    </source>
</evidence>
<dbReference type="Proteomes" id="UP000555564">
    <property type="component" value="Unassembled WGS sequence"/>
</dbReference>
<dbReference type="GO" id="GO:0016853">
    <property type="term" value="F:isomerase activity"/>
    <property type="evidence" value="ECO:0007669"/>
    <property type="project" value="UniProtKB-KW"/>
</dbReference>
<feature type="region of interest" description="Disordered" evidence="1">
    <location>
        <begin position="1"/>
        <end position="23"/>
    </location>
</feature>
<reference evidence="3 4" key="1">
    <citation type="submission" date="2020-08" db="EMBL/GenBank/DDBJ databases">
        <title>Sequencing the genomes of 1000 actinobacteria strains.</title>
        <authorList>
            <person name="Klenk H.-P."/>
        </authorList>
    </citation>
    <scope>NUCLEOTIDE SEQUENCE [LARGE SCALE GENOMIC DNA]</scope>
    <source>
        <strain evidence="3 4">DSM 44936</strain>
    </source>
</reference>
<dbReference type="Gene3D" id="3.20.20.150">
    <property type="entry name" value="Divalent-metal-dependent TIM barrel enzymes"/>
    <property type="match status" value="1"/>
</dbReference>
<evidence type="ECO:0000256" key="1">
    <source>
        <dbReference type="SAM" id="MobiDB-lite"/>
    </source>
</evidence>
<organism evidence="3 4">
    <name type="scientific">Sphaerisporangium rubeum</name>
    <dbReference type="NCBI Taxonomy" id="321317"/>
    <lineage>
        <taxon>Bacteria</taxon>
        <taxon>Bacillati</taxon>
        <taxon>Actinomycetota</taxon>
        <taxon>Actinomycetes</taxon>
        <taxon>Streptosporangiales</taxon>
        <taxon>Streptosporangiaceae</taxon>
        <taxon>Sphaerisporangium</taxon>
    </lineage>
</organism>
<dbReference type="EMBL" id="JACHIU010000001">
    <property type="protein sequence ID" value="MBB6471032.1"/>
    <property type="molecule type" value="Genomic_DNA"/>
</dbReference>
<dbReference type="RefSeq" id="WP_184978300.1">
    <property type="nucleotide sequence ID" value="NZ_JACHIU010000001.1"/>
</dbReference>
<dbReference type="AlphaFoldDB" id="A0A7X0M4E0"/>
<name>A0A7X0M4E0_9ACTN</name>
<dbReference type="Pfam" id="PF01261">
    <property type="entry name" value="AP_endonuc_2"/>
    <property type="match status" value="1"/>
</dbReference>
<feature type="domain" description="Xylose isomerase-like TIM barrel" evidence="2">
    <location>
        <begin position="43"/>
        <end position="283"/>
    </location>
</feature>
<evidence type="ECO:0000313" key="4">
    <source>
        <dbReference type="Proteomes" id="UP000555564"/>
    </source>
</evidence>
<accession>A0A7X0M4E0</accession>